<evidence type="ECO:0000256" key="5">
    <source>
        <dbReference type="ARBA" id="ARBA00023002"/>
    </source>
</evidence>
<evidence type="ECO:0000256" key="1">
    <source>
        <dbReference type="ARBA" id="ARBA00001961"/>
    </source>
</evidence>
<keyword evidence="4" id="KW-0223">Dioxygenase</keyword>
<dbReference type="GO" id="GO:0031418">
    <property type="term" value="F:L-ascorbic acid binding"/>
    <property type="evidence" value="ECO:0007669"/>
    <property type="project" value="UniProtKB-KW"/>
</dbReference>
<comment type="cofactor">
    <cofactor evidence="1">
        <name>L-ascorbate</name>
        <dbReference type="ChEBI" id="CHEBI:38290"/>
    </cofactor>
</comment>
<dbReference type="RefSeq" id="WP_058285994.1">
    <property type="nucleotide sequence ID" value="NZ_CP041159.1"/>
</dbReference>
<keyword evidence="11" id="KW-1185">Reference proteome</keyword>
<keyword evidence="2" id="KW-0479">Metal-binding</keyword>
<evidence type="ECO:0000259" key="7">
    <source>
        <dbReference type="PROSITE" id="PS51471"/>
    </source>
</evidence>
<evidence type="ECO:0000256" key="2">
    <source>
        <dbReference type="ARBA" id="ARBA00022723"/>
    </source>
</evidence>
<dbReference type="Pfam" id="PF13640">
    <property type="entry name" value="2OG-FeII_Oxy_3"/>
    <property type="match status" value="1"/>
</dbReference>
<evidence type="ECO:0000313" key="9">
    <source>
        <dbReference type="EMBL" id="UWQ42430.1"/>
    </source>
</evidence>
<keyword evidence="3" id="KW-0847">Vitamin C</keyword>
<evidence type="ECO:0000313" key="11">
    <source>
        <dbReference type="Proteomes" id="UP001058514"/>
    </source>
</evidence>
<reference evidence="8 10" key="1">
    <citation type="submission" date="2015-09" db="EMBL/GenBank/DDBJ databases">
        <authorList>
            <consortium name="Swine Surveillance"/>
        </authorList>
    </citation>
    <scope>NUCLEOTIDE SEQUENCE [LARGE SCALE GENOMIC DNA]</scope>
    <source>
        <strain evidence="8 10">CECT 8399</strain>
    </source>
</reference>
<dbReference type="InterPro" id="IPR006620">
    <property type="entry name" value="Pro_4_hyd_alph"/>
</dbReference>
<dbReference type="Proteomes" id="UP000051326">
    <property type="component" value="Unassembled WGS sequence"/>
</dbReference>
<dbReference type="InterPro" id="IPR005123">
    <property type="entry name" value="Oxoglu/Fe-dep_dioxygenase_dom"/>
</dbReference>
<dbReference type="GO" id="GO:0016705">
    <property type="term" value="F:oxidoreductase activity, acting on paired donors, with incorporation or reduction of molecular oxygen"/>
    <property type="evidence" value="ECO:0007669"/>
    <property type="project" value="InterPro"/>
</dbReference>
<dbReference type="Gene3D" id="2.60.120.620">
    <property type="entry name" value="q2cbj1_9rhob like domain"/>
    <property type="match status" value="1"/>
</dbReference>
<dbReference type="STRING" id="1396826.PHA8399_02011"/>
<dbReference type="GO" id="GO:0051213">
    <property type="term" value="F:dioxygenase activity"/>
    <property type="evidence" value="ECO:0007669"/>
    <property type="project" value="UniProtKB-KW"/>
</dbReference>
<keyword evidence="5" id="KW-0560">Oxidoreductase</keyword>
<evidence type="ECO:0000256" key="3">
    <source>
        <dbReference type="ARBA" id="ARBA00022896"/>
    </source>
</evidence>
<name>A0A0P1H9A8_9RHOB</name>
<evidence type="ECO:0000313" key="8">
    <source>
        <dbReference type="EMBL" id="CUH99885.1"/>
    </source>
</evidence>
<accession>A0A0P1H9A8</accession>
<protein>
    <submittedName>
        <fullName evidence="9">2OG-Fe(II) oxygenase</fullName>
    </submittedName>
    <submittedName>
        <fullName evidence="8">Fe(II)-dependent oxygenase superfamily protein</fullName>
    </submittedName>
</protein>
<evidence type="ECO:0000313" key="10">
    <source>
        <dbReference type="Proteomes" id="UP000051326"/>
    </source>
</evidence>
<evidence type="ECO:0000256" key="4">
    <source>
        <dbReference type="ARBA" id="ARBA00022964"/>
    </source>
</evidence>
<dbReference type="PROSITE" id="PS51471">
    <property type="entry name" value="FE2OG_OXY"/>
    <property type="match status" value="1"/>
</dbReference>
<feature type="domain" description="Fe2OG dioxygenase" evidence="7">
    <location>
        <begin position="82"/>
        <end position="179"/>
    </location>
</feature>
<gene>
    <name evidence="9" type="ORF">K3718_04895</name>
    <name evidence="8" type="ORF">PHA8399_02011</name>
</gene>
<dbReference type="EMBL" id="CP081051">
    <property type="protein sequence ID" value="UWQ42430.1"/>
    <property type="molecule type" value="Genomic_DNA"/>
</dbReference>
<dbReference type="SUPFAM" id="SSF51197">
    <property type="entry name" value="Clavaminate synthase-like"/>
    <property type="match status" value="1"/>
</dbReference>
<dbReference type="SMART" id="SM00702">
    <property type="entry name" value="P4Hc"/>
    <property type="match status" value="1"/>
</dbReference>
<dbReference type="InterPro" id="IPR044862">
    <property type="entry name" value="Pro_4_hyd_alph_FE2OG_OXY"/>
</dbReference>
<dbReference type="EMBL" id="CYSR01000021">
    <property type="protein sequence ID" value="CUH99885.1"/>
    <property type="molecule type" value="Genomic_DNA"/>
</dbReference>
<dbReference type="Proteomes" id="UP001058514">
    <property type="component" value="Chromosome"/>
</dbReference>
<dbReference type="GO" id="GO:0005506">
    <property type="term" value="F:iron ion binding"/>
    <property type="evidence" value="ECO:0007669"/>
    <property type="project" value="InterPro"/>
</dbReference>
<proteinExistence type="predicted"/>
<reference evidence="9" key="2">
    <citation type="submission" date="2021-08" db="EMBL/GenBank/DDBJ databases">
        <authorList>
            <person name="Nwanade C."/>
            <person name="Wang M."/>
            <person name="Masoudi A."/>
            <person name="Yu Z."/>
            <person name="Liu J."/>
        </authorList>
    </citation>
    <scope>NUCLEOTIDE SEQUENCE</scope>
    <source>
        <strain evidence="9">S166</strain>
    </source>
</reference>
<dbReference type="AlphaFoldDB" id="A0A0P1H9A8"/>
<evidence type="ECO:0000256" key="6">
    <source>
        <dbReference type="ARBA" id="ARBA00023004"/>
    </source>
</evidence>
<organism evidence="8 10">
    <name type="scientific">Leisingera aquaemixtae</name>
    <dbReference type="NCBI Taxonomy" id="1396826"/>
    <lineage>
        <taxon>Bacteria</taxon>
        <taxon>Pseudomonadati</taxon>
        <taxon>Pseudomonadota</taxon>
        <taxon>Alphaproteobacteria</taxon>
        <taxon>Rhodobacterales</taxon>
        <taxon>Roseobacteraceae</taxon>
        <taxon>Leisingera</taxon>
    </lineage>
</organism>
<sequence length="183" mass="20300">MVAVYSVPSAFSTQECAEILRKVEAEPDSEARLVGQTRDHNLRRASVVWLDDVPGTGWVMERLITLVRRANREQFNFDLREFAESPQAASYKDRDNGHFTWHSDIGDGPVAGKRKLTLVVQLSKPGSYDGGDLEIMPGAHVVTASRVLGSATVFPSFLLHQVTPVTRGTRRSLTVWAHGPAFR</sequence>
<keyword evidence="6" id="KW-0408">Iron</keyword>